<feature type="binding site" evidence="9">
    <location>
        <position position="64"/>
    </location>
    <ligand>
        <name>ATP</name>
        <dbReference type="ChEBI" id="CHEBI:30616"/>
    </ligand>
</feature>
<dbReference type="GO" id="GO:0035556">
    <property type="term" value="P:intracellular signal transduction"/>
    <property type="evidence" value="ECO:0007669"/>
    <property type="project" value="TreeGrafter"/>
</dbReference>
<dbReference type="SMART" id="SM00220">
    <property type="entry name" value="S_TKc"/>
    <property type="match status" value="1"/>
</dbReference>
<dbReference type="PROSITE" id="PS00107">
    <property type="entry name" value="PROTEIN_KINASE_ATP"/>
    <property type="match status" value="1"/>
</dbReference>
<dbReference type="Ensembl" id="ENSCGRT00001015866.1">
    <property type="protein sequence ID" value="ENSCGRP00001011634.1"/>
    <property type="gene ID" value="ENSCGRG00001013237.1"/>
</dbReference>
<dbReference type="PROSITE" id="PS50011">
    <property type="entry name" value="PROTEIN_KINASE_DOM"/>
    <property type="match status" value="1"/>
</dbReference>
<keyword evidence="6 9" id="KW-0067">ATP-binding</keyword>
<dbReference type="EC" id="2.7.11.1" evidence="1"/>
<sequence>MNITNKFTNKSSEKLKIQLDLKASASEEETLSDHYVILRSLGKGNFAEVKLAYHLHTEVQVAVKVLENGIKNEFSRKTEIDMYKMLDHPYVIKLFHIINTKEYTYMVLEHAAGGDLVSYIGRVGRLQEEQSQHIFTQVVCAVQYCHDNSMAHRDIKLDNILLDAKGNI</sequence>
<evidence type="ECO:0000313" key="13">
    <source>
        <dbReference type="Proteomes" id="UP000694386"/>
    </source>
</evidence>
<dbReference type="Proteomes" id="UP000694386">
    <property type="component" value="Unplaced"/>
</dbReference>
<dbReference type="SUPFAM" id="SSF56112">
    <property type="entry name" value="Protein kinase-like (PK-like)"/>
    <property type="match status" value="1"/>
</dbReference>
<evidence type="ECO:0000256" key="10">
    <source>
        <dbReference type="RuleBase" id="RU000304"/>
    </source>
</evidence>
<dbReference type="Gene3D" id="1.10.510.10">
    <property type="entry name" value="Transferase(Phosphotransferase) domain 1"/>
    <property type="match status" value="1"/>
</dbReference>
<name>A0A8C2M733_CRIGR</name>
<dbReference type="PANTHER" id="PTHR24346">
    <property type="entry name" value="MAP/MICROTUBULE AFFINITY-REGULATING KINASE"/>
    <property type="match status" value="1"/>
</dbReference>
<dbReference type="PANTHER" id="PTHR24346:SF85">
    <property type="entry name" value="RIKEN CDNA 1810024B03 GENE"/>
    <property type="match status" value="1"/>
</dbReference>
<evidence type="ECO:0000256" key="2">
    <source>
        <dbReference type="ARBA" id="ARBA00022527"/>
    </source>
</evidence>
<evidence type="ECO:0000256" key="5">
    <source>
        <dbReference type="ARBA" id="ARBA00022777"/>
    </source>
</evidence>
<evidence type="ECO:0000256" key="1">
    <source>
        <dbReference type="ARBA" id="ARBA00012513"/>
    </source>
</evidence>
<keyword evidence="4 9" id="KW-0547">Nucleotide-binding</keyword>
<comment type="catalytic activity">
    <reaction evidence="7">
        <text>L-threonyl-[protein] + ATP = O-phospho-L-threonyl-[protein] + ADP + H(+)</text>
        <dbReference type="Rhea" id="RHEA:46608"/>
        <dbReference type="Rhea" id="RHEA-COMP:11060"/>
        <dbReference type="Rhea" id="RHEA-COMP:11605"/>
        <dbReference type="ChEBI" id="CHEBI:15378"/>
        <dbReference type="ChEBI" id="CHEBI:30013"/>
        <dbReference type="ChEBI" id="CHEBI:30616"/>
        <dbReference type="ChEBI" id="CHEBI:61977"/>
        <dbReference type="ChEBI" id="CHEBI:456216"/>
        <dbReference type="EC" id="2.7.11.1"/>
    </reaction>
</comment>
<evidence type="ECO:0000313" key="12">
    <source>
        <dbReference type="Ensembl" id="ENSCGRP00001011634.1"/>
    </source>
</evidence>
<dbReference type="GO" id="GO:0005634">
    <property type="term" value="C:nucleus"/>
    <property type="evidence" value="ECO:0007669"/>
    <property type="project" value="TreeGrafter"/>
</dbReference>
<reference evidence="12" key="2">
    <citation type="submission" date="2025-09" db="UniProtKB">
        <authorList>
            <consortium name="Ensembl"/>
        </authorList>
    </citation>
    <scope>IDENTIFICATION</scope>
</reference>
<dbReference type="GO" id="GO:0005829">
    <property type="term" value="C:cytosol"/>
    <property type="evidence" value="ECO:0007669"/>
    <property type="project" value="TreeGrafter"/>
</dbReference>
<proteinExistence type="inferred from homology"/>
<evidence type="ECO:0000256" key="8">
    <source>
        <dbReference type="ARBA" id="ARBA00048679"/>
    </source>
</evidence>
<organism evidence="12 13">
    <name type="scientific">Cricetulus griseus</name>
    <name type="common">Chinese hamster</name>
    <name type="synonym">Cricetulus barabensis griseus</name>
    <dbReference type="NCBI Taxonomy" id="10029"/>
    <lineage>
        <taxon>Eukaryota</taxon>
        <taxon>Metazoa</taxon>
        <taxon>Chordata</taxon>
        <taxon>Craniata</taxon>
        <taxon>Vertebrata</taxon>
        <taxon>Euteleostomi</taxon>
        <taxon>Mammalia</taxon>
        <taxon>Eutheria</taxon>
        <taxon>Euarchontoglires</taxon>
        <taxon>Glires</taxon>
        <taxon>Rodentia</taxon>
        <taxon>Myomorpha</taxon>
        <taxon>Muroidea</taxon>
        <taxon>Cricetidae</taxon>
        <taxon>Cricetinae</taxon>
        <taxon>Cricetulus</taxon>
    </lineage>
</organism>
<dbReference type="InterPro" id="IPR011009">
    <property type="entry name" value="Kinase-like_dom_sf"/>
</dbReference>
<reference evidence="12" key="1">
    <citation type="submission" date="2025-08" db="UniProtKB">
        <authorList>
            <consortium name="Ensembl"/>
        </authorList>
    </citation>
    <scope>IDENTIFICATION</scope>
</reference>
<keyword evidence="2 10" id="KW-0723">Serine/threonine-protein kinase</keyword>
<dbReference type="GO" id="GO:0005524">
    <property type="term" value="F:ATP binding"/>
    <property type="evidence" value="ECO:0007669"/>
    <property type="project" value="UniProtKB-UniRule"/>
</dbReference>
<keyword evidence="3" id="KW-0808">Transferase</keyword>
<dbReference type="GO" id="GO:0045719">
    <property type="term" value="P:negative regulation of glycogen biosynthetic process"/>
    <property type="evidence" value="ECO:0007669"/>
    <property type="project" value="TreeGrafter"/>
</dbReference>
<dbReference type="PROSITE" id="PS00108">
    <property type="entry name" value="PROTEIN_KINASE_ST"/>
    <property type="match status" value="1"/>
</dbReference>
<protein>
    <recommendedName>
        <fullName evidence="1">non-specific serine/threonine protein kinase</fullName>
        <ecNumber evidence="1">2.7.11.1</ecNumber>
    </recommendedName>
</protein>
<comment type="similarity">
    <text evidence="10">Belongs to the protein kinase superfamily.</text>
</comment>
<keyword evidence="5" id="KW-0418">Kinase</keyword>
<feature type="domain" description="Protein kinase" evidence="11">
    <location>
        <begin position="35"/>
        <end position="168"/>
    </location>
</feature>
<evidence type="ECO:0000256" key="3">
    <source>
        <dbReference type="ARBA" id="ARBA00022679"/>
    </source>
</evidence>
<dbReference type="FunFam" id="1.10.510.10:FF:000571">
    <property type="entry name" value="Maternal embryonic leucine zipper kinase"/>
    <property type="match status" value="1"/>
</dbReference>
<dbReference type="InterPro" id="IPR008271">
    <property type="entry name" value="Ser/Thr_kinase_AS"/>
</dbReference>
<dbReference type="InterPro" id="IPR017441">
    <property type="entry name" value="Protein_kinase_ATP_BS"/>
</dbReference>
<evidence type="ECO:0000256" key="7">
    <source>
        <dbReference type="ARBA" id="ARBA00047899"/>
    </source>
</evidence>
<dbReference type="GO" id="GO:0004674">
    <property type="term" value="F:protein serine/threonine kinase activity"/>
    <property type="evidence" value="ECO:0007669"/>
    <property type="project" value="UniProtKB-KW"/>
</dbReference>
<dbReference type="Pfam" id="PF00069">
    <property type="entry name" value="Pkinase"/>
    <property type="match status" value="1"/>
</dbReference>
<evidence type="ECO:0000259" key="11">
    <source>
        <dbReference type="PROSITE" id="PS50011"/>
    </source>
</evidence>
<evidence type="ECO:0000256" key="9">
    <source>
        <dbReference type="PROSITE-ProRule" id="PRU10141"/>
    </source>
</evidence>
<evidence type="ECO:0000256" key="6">
    <source>
        <dbReference type="ARBA" id="ARBA00022840"/>
    </source>
</evidence>
<accession>A0A8C2M733</accession>
<comment type="catalytic activity">
    <reaction evidence="8">
        <text>L-seryl-[protein] + ATP = O-phospho-L-seryl-[protein] + ADP + H(+)</text>
        <dbReference type="Rhea" id="RHEA:17989"/>
        <dbReference type="Rhea" id="RHEA-COMP:9863"/>
        <dbReference type="Rhea" id="RHEA-COMP:11604"/>
        <dbReference type="ChEBI" id="CHEBI:15378"/>
        <dbReference type="ChEBI" id="CHEBI:29999"/>
        <dbReference type="ChEBI" id="CHEBI:30616"/>
        <dbReference type="ChEBI" id="CHEBI:83421"/>
        <dbReference type="ChEBI" id="CHEBI:456216"/>
        <dbReference type="EC" id="2.7.11.1"/>
    </reaction>
</comment>
<evidence type="ECO:0000256" key="4">
    <source>
        <dbReference type="ARBA" id="ARBA00022741"/>
    </source>
</evidence>
<dbReference type="FunFam" id="3.30.200.20:FF:000003">
    <property type="entry name" value="Non-specific serine/threonine protein kinase"/>
    <property type="match status" value="1"/>
</dbReference>
<dbReference type="AlphaFoldDB" id="A0A8C2M733"/>
<dbReference type="InterPro" id="IPR000719">
    <property type="entry name" value="Prot_kinase_dom"/>
</dbReference>